<feature type="domain" description="OB-fold nucleic acid binding" evidence="8">
    <location>
        <begin position="19"/>
        <end position="113"/>
    </location>
</feature>
<evidence type="ECO:0000313" key="9">
    <source>
        <dbReference type="EMBL" id="HGV54485.1"/>
    </source>
</evidence>
<name>A0A832GNT2_9BACT</name>
<keyword evidence="1 5" id="KW-0963">Cytoplasm</keyword>
<gene>
    <name evidence="5 9" type="primary">xseA</name>
    <name evidence="9" type="ORF">ENT73_00160</name>
</gene>
<evidence type="ECO:0000256" key="5">
    <source>
        <dbReference type="HAMAP-Rule" id="MF_00378"/>
    </source>
</evidence>
<sequence length="434" mass="50738">MPREEILKEVSDYPEKFFYSVKEIAQRIKELLDEGFTYLWIEGELTNLKFSQTGNLYFTLAEEEATLKGIVFKDQKNNMPLEYLKEGTKVLVYGKLTYFMRSGEIFLSAKQIEPRGVGILHLKREYLLKKYAHLFDPNLKREIPSYPRKIALITSLFGAALEDFLKVSHERWGVHILIYPVKVQGEGAHLEIVQAIRDLNESFPDLDIIIITRGGGSLEDLAPFYTEEIILEVRNSKIPVVSAVGHEIDYTLCDLAADKRCPTPTAAAIQVLPDKKDLEQKLETYSRKLNKLLEILFSHWERRVKDLHIKLQEKNPFREIHHLEQKLKDYKFNLFQRISGFLYRRENKLLNLKKELEMRSPIKIVQREEERLGHLKKLLFSLSPYNILEKGYSIVKRYPQKEIIKSSHEVKIGDHLEIVLGQGKVWATVWKKED</sequence>
<dbReference type="EMBL" id="DSZU01000003">
    <property type="protein sequence ID" value="HGV54485.1"/>
    <property type="molecule type" value="Genomic_DNA"/>
</dbReference>
<dbReference type="EC" id="3.1.11.6" evidence="5"/>
<dbReference type="InterPro" id="IPR025824">
    <property type="entry name" value="OB-fold_nuc-bd_dom"/>
</dbReference>
<comment type="function">
    <text evidence="5">Bidirectionally degrades single-stranded DNA into large acid-insoluble oligonucleotides, which are then degraded further into small acid-soluble oligonucleotides.</text>
</comment>
<dbReference type="InterPro" id="IPR020579">
    <property type="entry name" value="Exonuc_VII_lsu_C"/>
</dbReference>
<comment type="subcellular location">
    <subcellularLocation>
        <location evidence="5 6">Cytoplasm</location>
    </subcellularLocation>
</comment>
<evidence type="ECO:0000256" key="1">
    <source>
        <dbReference type="ARBA" id="ARBA00022490"/>
    </source>
</evidence>
<dbReference type="GO" id="GO:0003676">
    <property type="term" value="F:nucleic acid binding"/>
    <property type="evidence" value="ECO:0007669"/>
    <property type="project" value="InterPro"/>
</dbReference>
<dbReference type="AlphaFoldDB" id="A0A832GNT2"/>
<keyword evidence="4 5" id="KW-0269">Exonuclease</keyword>
<dbReference type="PANTHER" id="PTHR30008">
    <property type="entry name" value="EXODEOXYRIBONUCLEASE 7 LARGE SUBUNIT"/>
    <property type="match status" value="1"/>
</dbReference>
<organism evidence="9">
    <name type="scientific">Caldimicrobium thiodismutans</name>
    <dbReference type="NCBI Taxonomy" id="1653476"/>
    <lineage>
        <taxon>Bacteria</taxon>
        <taxon>Pseudomonadati</taxon>
        <taxon>Thermodesulfobacteriota</taxon>
        <taxon>Thermodesulfobacteria</taxon>
        <taxon>Thermodesulfobacteriales</taxon>
        <taxon>Thermodesulfobacteriaceae</taxon>
        <taxon>Caldimicrobium</taxon>
    </lineage>
</organism>
<dbReference type="InterPro" id="IPR003753">
    <property type="entry name" value="Exonuc_VII_L"/>
</dbReference>
<comment type="caution">
    <text evidence="9">The sequence shown here is derived from an EMBL/GenBank/DDBJ whole genome shotgun (WGS) entry which is preliminary data.</text>
</comment>
<accession>A0A832GNT2</accession>
<comment type="subunit">
    <text evidence="5">Heterooligomer composed of large and small subunits.</text>
</comment>
<keyword evidence="3 5" id="KW-0378">Hydrolase</keyword>
<evidence type="ECO:0000259" key="7">
    <source>
        <dbReference type="Pfam" id="PF02601"/>
    </source>
</evidence>
<feature type="domain" description="Exonuclease VII large subunit C-terminal" evidence="7">
    <location>
        <begin position="134"/>
        <end position="427"/>
    </location>
</feature>
<protein>
    <recommendedName>
        <fullName evidence="5">Exodeoxyribonuclease 7 large subunit</fullName>
        <ecNumber evidence="5">3.1.11.6</ecNumber>
    </recommendedName>
    <alternativeName>
        <fullName evidence="5">Exodeoxyribonuclease VII large subunit</fullName>
        <shortName evidence="5">Exonuclease VII large subunit</shortName>
    </alternativeName>
</protein>
<evidence type="ECO:0000256" key="3">
    <source>
        <dbReference type="ARBA" id="ARBA00022801"/>
    </source>
</evidence>
<evidence type="ECO:0000256" key="2">
    <source>
        <dbReference type="ARBA" id="ARBA00022722"/>
    </source>
</evidence>
<dbReference type="GO" id="GO:0009318">
    <property type="term" value="C:exodeoxyribonuclease VII complex"/>
    <property type="evidence" value="ECO:0007669"/>
    <property type="project" value="UniProtKB-UniRule"/>
</dbReference>
<evidence type="ECO:0000256" key="4">
    <source>
        <dbReference type="ARBA" id="ARBA00022839"/>
    </source>
</evidence>
<dbReference type="GO" id="GO:0006308">
    <property type="term" value="P:DNA catabolic process"/>
    <property type="evidence" value="ECO:0007669"/>
    <property type="project" value="UniProtKB-UniRule"/>
</dbReference>
<dbReference type="NCBIfam" id="TIGR00237">
    <property type="entry name" value="xseA"/>
    <property type="match status" value="1"/>
</dbReference>
<dbReference type="GO" id="GO:0008855">
    <property type="term" value="F:exodeoxyribonuclease VII activity"/>
    <property type="evidence" value="ECO:0007669"/>
    <property type="project" value="UniProtKB-UniRule"/>
</dbReference>
<proteinExistence type="inferred from homology"/>
<reference evidence="9" key="1">
    <citation type="journal article" date="2020" name="mSystems">
        <title>Genome- and Community-Level Interaction Insights into Carbon Utilization and Element Cycling Functions of Hydrothermarchaeota in Hydrothermal Sediment.</title>
        <authorList>
            <person name="Zhou Z."/>
            <person name="Liu Y."/>
            <person name="Xu W."/>
            <person name="Pan J."/>
            <person name="Luo Z.H."/>
            <person name="Li M."/>
        </authorList>
    </citation>
    <scope>NUCLEOTIDE SEQUENCE [LARGE SCALE GENOMIC DNA]</scope>
    <source>
        <strain evidence="9">SpSt-605</strain>
    </source>
</reference>
<keyword evidence="2 5" id="KW-0540">Nuclease</keyword>
<evidence type="ECO:0000259" key="8">
    <source>
        <dbReference type="Pfam" id="PF13742"/>
    </source>
</evidence>
<dbReference type="Pfam" id="PF02601">
    <property type="entry name" value="Exonuc_VII_L"/>
    <property type="match status" value="1"/>
</dbReference>
<dbReference type="PANTHER" id="PTHR30008:SF0">
    <property type="entry name" value="EXODEOXYRIBONUCLEASE 7 LARGE SUBUNIT"/>
    <property type="match status" value="1"/>
</dbReference>
<dbReference type="GO" id="GO:0005737">
    <property type="term" value="C:cytoplasm"/>
    <property type="evidence" value="ECO:0007669"/>
    <property type="project" value="UniProtKB-SubCell"/>
</dbReference>
<comment type="similarity">
    <text evidence="5 6">Belongs to the XseA family.</text>
</comment>
<comment type="catalytic activity">
    <reaction evidence="5 6">
        <text>Exonucleolytic cleavage in either 5'- to 3'- or 3'- to 5'-direction to yield nucleoside 5'-phosphates.</text>
        <dbReference type="EC" id="3.1.11.6"/>
    </reaction>
</comment>
<dbReference type="HAMAP" id="MF_00378">
    <property type="entry name" value="Exonuc_7_L"/>
    <property type="match status" value="1"/>
</dbReference>
<dbReference type="Pfam" id="PF13742">
    <property type="entry name" value="tRNA_anti_2"/>
    <property type="match status" value="1"/>
</dbReference>
<dbReference type="CDD" id="cd04489">
    <property type="entry name" value="ExoVII_LU_OBF"/>
    <property type="match status" value="1"/>
</dbReference>
<evidence type="ECO:0000256" key="6">
    <source>
        <dbReference type="RuleBase" id="RU004355"/>
    </source>
</evidence>